<dbReference type="InterPro" id="IPR006638">
    <property type="entry name" value="Elp3/MiaA/NifB-like_rSAM"/>
</dbReference>
<dbReference type="InterPro" id="IPR012840">
    <property type="entry name" value="NrdG2"/>
</dbReference>
<organism evidence="8">
    <name type="scientific">Thermodesulfatator atlanticus</name>
    <dbReference type="NCBI Taxonomy" id="501497"/>
    <lineage>
        <taxon>Bacteria</taxon>
        <taxon>Pseudomonadati</taxon>
        <taxon>Thermodesulfobacteriota</taxon>
        <taxon>Thermodesulfobacteria</taxon>
        <taxon>Thermodesulfobacteriales</taxon>
        <taxon>Thermodesulfatatoraceae</taxon>
        <taxon>Thermodesulfatator</taxon>
    </lineage>
</organism>
<dbReference type="GO" id="GO:0046872">
    <property type="term" value="F:metal ion binding"/>
    <property type="evidence" value="ECO:0007669"/>
    <property type="project" value="UniProtKB-KW"/>
</dbReference>
<dbReference type="Gene3D" id="3.20.20.70">
    <property type="entry name" value="Aldolase class I"/>
    <property type="match status" value="1"/>
</dbReference>
<evidence type="ECO:0000256" key="2">
    <source>
        <dbReference type="ARBA" id="ARBA00022485"/>
    </source>
</evidence>
<dbReference type="InterPro" id="IPR007197">
    <property type="entry name" value="rSAM"/>
</dbReference>
<dbReference type="SFLD" id="SFLDG01067">
    <property type="entry name" value="SPASM/twitch_domain_containing"/>
    <property type="match status" value="1"/>
</dbReference>
<dbReference type="SMART" id="SM00729">
    <property type="entry name" value="Elp3"/>
    <property type="match status" value="1"/>
</dbReference>
<dbReference type="PANTHER" id="PTHR30352">
    <property type="entry name" value="PYRUVATE FORMATE-LYASE-ACTIVATING ENZYME"/>
    <property type="match status" value="1"/>
</dbReference>
<proteinExistence type="predicted"/>
<dbReference type="AlphaFoldDB" id="A0A7V5U2P6"/>
<evidence type="ECO:0000256" key="1">
    <source>
        <dbReference type="ARBA" id="ARBA00001966"/>
    </source>
</evidence>
<dbReference type="PROSITE" id="PS51918">
    <property type="entry name" value="RADICAL_SAM"/>
    <property type="match status" value="1"/>
</dbReference>
<dbReference type="CDD" id="cd01335">
    <property type="entry name" value="Radical_SAM"/>
    <property type="match status" value="1"/>
</dbReference>
<dbReference type="SFLD" id="SFLDG01094">
    <property type="entry name" value="Uncharacterised_Radical_SAM_Su"/>
    <property type="match status" value="1"/>
</dbReference>
<comment type="cofactor">
    <cofactor evidence="1">
        <name>[4Fe-4S] cluster</name>
        <dbReference type="ChEBI" id="CHEBI:49883"/>
    </cofactor>
</comment>
<dbReference type="GO" id="GO:0003824">
    <property type="term" value="F:catalytic activity"/>
    <property type="evidence" value="ECO:0007669"/>
    <property type="project" value="InterPro"/>
</dbReference>
<dbReference type="Proteomes" id="UP000886101">
    <property type="component" value="Unassembled WGS sequence"/>
</dbReference>
<accession>A0A7V5U2P6</accession>
<dbReference type="SFLD" id="SFLDS00029">
    <property type="entry name" value="Radical_SAM"/>
    <property type="match status" value="1"/>
</dbReference>
<evidence type="ECO:0000313" key="8">
    <source>
        <dbReference type="EMBL" id="HHI97364.1"/>
    </source>
</evidence>
<dbReference type="InterPro" id="IPR058240">
    <property type="entry name" value="rSAM_sf"/>
</dbReference>
<dbReference type="NCBIfam" id="TIGR02495">
    <property type="entry name" value="NrdG2"/>
    <property type="match status" value="1"/>
</dbReference>
<evidence type="ECO:0000256" key="4">
    <source>
        <dbReference type="ARBA" id="ARBA00022723"/>
    </source>
</evidence>
<keyword evidence="3" id="KW-0949">S-adenosyl-L-methionine</keyword>
<keyword evidence="4" id="KW-0479">Metal-binding</keyword>
<comment type="caution">
    <text evidence="8">The sequence shown here is derived from an EMBL/GenBank/DDBJ whole genome shotgun (WGS) entry which is preliminary data.</text>
</comment>
<evidence type="ECO:0000259" key="7">
    <source>
        <dbReference type="PROSITE" id="PS51918"/>
    </source>
</evidence>
<reference evidence="8" key="1">
    <citation type="journal article" date="2020" name="mSystems">
        <title>Genome- and Community-Level Interaction Insights into Carbon Utilization and Element Cycling Functions of Hydrothermarchaeota in Hydrothermal Sediment.</title>
        <authorList>
            <person name="Zhou Z."/>
            <person name="Liu Y."/>
            <person name="Xu W."/>
            <person name="Pan J."/>
            <person name="Luo Z.H."/>
            <person name="Li M."/>
        </authorList>
    </citation>
    <scope>NUCLEOTIDE SEQUENCE [LARGE SCALE GENOMIC DNA]</scope>
    <source>
        <strain evidence="8">HyVt-533</strain>
    </source>
</reference>
<evidence type="ECO:0000256" key="6">
    <source>
        <dbReference type="ARBA" id="ARBA00023014"/>
    </source>
</evidence>
<dbReference type="SUPFAM" id="SSF102114">
    <property type="entry name" value="Radical SAM enzymes"/>
    <property type="match status" value="1"/>
</dbReference>
<evidence type="ECO:0000256" key="5">
    <source>
        <dbReference type="ARBA" id="ARBA00023004"/>
    </source>
</evidence>
<dbReference type="InterPro" id="IPR013785">
    <property type="entry name" value="Aldolase_TIM"/>
</dbReference>
<dbReference type="InterPro" id="IPR034457">
    <property type="entry name" value="Organic_radical-activating"/>
</dbReference>
<dbReference type="GO" id="GO:0051539">
    <property type="term" value="F:4 iron, 4 sulfur cluster binding"/>
    <property type="evidence" value="ECO:0007669"/>
    <property type="project" value="UniProtKB-KW"/>
</dbReference>
<keyword evidence="6" id="KW-0411">Iron-sulfur</keyword>
<keyword evidence="5" id="KW-0408">Iron</keyword>
<dbReference type="Pfam" id="PF04055">
    <property type="entry name" value="Radical_SAM"/>
    <property type="match status" value="1"/>
</dbReference>
<sequence length="232" mass="26272">MIKGFRGTSLVDFPDRLAAVVFFAGCNFRCPFCYNVDLVLPERIKSLETLAPEEILTQLRKREGFIQGVVITGGEPTLSKNLLRSLLERIRTETDLAIKLDTNGSRPEVLKNLIEEGLLDYVALDLKTSPARYAELKGDFEPVKESLTILKEKGLPFEIRITAVPYLVTERDLEEMLPFLDGVPLIALQRFIAEAEILEPDRDLGLYGPEKLEELRSFLRKHVSAKVELRNV</sequence>
<gene>
    <name evidence="8" type="ORF">ENJ96_05885</name>
</gene>
<dbReference type="EMBL" id="DROK01000168">
    <property type="protein sequence ID" value="HHI97364.1"/>
    <property type="molecule type" value="Genomic_DNA"/>
</dbReference>
<keyword evidence="2" id="KW-0004">4Fe-4S</keyword>
<evidence type="ECO:0000256" key="3">
    <source>
        <dbReference type="ARBA" id="ARBA00022691"/>
    </source>
</evidence>
<protein>
    <submittedName>
        <fullName evidence="8">Anaerobic ribonucleoside-triphosphate reductase activating protein</fullName>
    </submittedName>
</protein>
<dbReference type="PANTHER" id="PTHR30352:SF13">
    <property type="entry name" value="GLYCYL-RADICAL ENZYME ACTIVATING ENZYME YJJW-RELATED"/>
    <property type="match status" value="1"/>
</dbReference>
<feature type="domain" description="Radical SAM core" evidence="7">
    <location>
        <begin position="12"/>
        <end position="226"/>
    </location>
</feature>
<name>A0A7V5U2P6_9BACT</name>